<feature type="transmembrane region" description="Helical" evidence="1">
    <location>
        <begin position="6"/>
        <end position="30"/>
    </location>
</feature>
<keyword evidence="1" id="KW-0472">Membrane</keyword>
<dbReference type="PATRIC" id="fig|1434114.4.peg.2382"/>
<evidence type="ECO:0000313" key="3">
    <source>
        <dbReference type="Proteomes" id="UP000033063"/>
    </source>
</evidence>
<proteinExistence type="predicted"/>
<name>A0A0E3LWA3_METMZ</name>
<dbReference type="AlphaFoldDB" id="A0A0E3LWA3"/>
<accession>A0A0E3LWA3</accession>
<organism evidence="2 3">
    <name type="scientific">Methanosarcina mazei LYC</name>
    <dbReference type="NCBI Taxonomy" id="1434114"/>
    <lineage>
        <taxon>Archaea</taxon>
        <taxon>Methanobacteriati</taxon>
        <taxon>Methanobacteriota</taxon>
        <taxon>Stenosarchaea group</taxon>
        <taxon>Methanomicrobia</taxon>
        <taxon>Methanosarcinales</taxon>
        <taxon>Methanosarcinaceae</taxon>
        <taxon>Methanosarcina</taxon>
    </lineage>
</organism>
<evidence type="ECO:0000313" key="2">
    <source>
        <dbReference type="EMBL" id="AKB68421.1"/>
    </source>
</evidence>
<keyword evidence="1" id="KW-1133">Transmembrane helix</keyword>
<sequence>MFSIYFSVILSVILSLIFLPFSFSFFLSFFAHKGRPYFATGNIKAKNKVENRQKTKQKNILKIFTFLF</sequence>
<dbReference type="EMBL" id="CP009513">
    <property type="protein sequence ID" value="AKB68421.1"/>
    <property type="molecule type" value="Genomic_DNA"/>
</dbReference>
<reference evidence="2 3" key="1">
    <citation type="submission" date="2014-07" db="EMBL/GenBank/DDBJ databases">
        <title>Methanogenic archaea and the global carbon cycle.</title>
        <authorList>
            <person name="Henriksen J.R."/>
            <person name="Luke J."/>
            <person name="Reinhart S."/>
            <person name="Benedict M.N."/>
            <person name="Youngblut N.D."/>
            <person name="Metcalf M.E."/>
            <person name="Whitaker R.J."/>
            <person name="Metcalf W.W."/>
        </authorList>
    </citation>
    <scope>NUCLEOTIDE SEQUENCE [LARGE SCALE GENOMIC DNA]</scope>
    <source>
        <strain evidence="2 3">LYC</strain>
    </source>
</reference>
<gene>
    <name evidence="2" type="ORF">MSMAL_1878</name>
</gene>
<dbReference type="HOGENOM" id="CLU_2784127_0_0_2"/>
<keyword evidence="1" id="KW-0812">Transmembrane</keyword>
<protein>
    <submittedName>
        <fullName evidence="2">Uncharacterized protein</fullName>
    </submittedName>
</protein>
<evidence type="ECO:0000256" key="1">
    <source>
        <dbReference type="SAM" id="Phobius"/>
    </source>
</evidence>
<dbReference type="Proteomes" id="UP000033063">
    <property type="component" value="Chromosome"/>
</dbReference>